<reference evidence="5 6" key="1">
    <citation type="submission" date="2019-01" db="EMBL/GenBank/DDBJ databases">
        <authorList>
            <person name="Chen W.-M."/>
        </authorList>
    </citation>
    <scope>NUCLEOTIDE SEQUENCE [LARGE SCALE GENOMIC DNA]</scope>
    <source>
        <strain evidence="5 6">ICH-3</strain>
    </source>
</reference>
<dbReference type="RefSeq" id="WP_128198146.1">
    <property type="nucleotide sequence ID" value="NZ_SACT01000002.1"/>
</dbReference>
<evidence type="ECO:0000313" key="6">
    <source>
        <dbReference type="Proteomes" id="UP000288178"/>
    </source>
</evidence>
<dbReference type="Pfam" id="PF13365">
    <property type="entry name" value="Trypsin_2"/>
    <property type="match status" value="1"/>
</dbReference>
<dbReference type="SUPFAM" id="SSF50494">
    <property type="entry name" value="Trypsin-like serine proteases"/>
    <property type="match status" value="1"/>
</dbReference>
<feature type="chain" id="PRO_5019210117" evidence="4">
    <location>
        <begin position="22"/>
        <end position="251"/>
    </location>
</feature>
<evidence type="ECO:0000256" key="1">
    <source>
        <dbReference type="ARBA" id="ARBA00010541"/>
    </source>
</evidence>
<dbReference type="GO" id="GO:0008233">
    <property type="term" value="F:peptidase activity"/>
    <property type="evidence" value="ECO:0007669"/>
    <property type="project" value="UniProtKB-KW"/>
</dbReference>
<proteinExistence type="inferred from homology"/>
<organism evidence="5 6">
    <name type="scientific">Rubrivivax albus</name>
    <dbReference type="NCBI Taxonomy" id="2499835"/>
    <lineage>
        <taxon>Bacteria</taxon>
        <taxon>Pseudomonadati</taxon>
        <taxon>Pseudomonadota</taxon>
        <taxon>Betaproteobacteria</taxon>
        <taxon>Burkholderiales</taxon>
        <taxon>Sphaerotilaceae</taxon>
        <taxon>Rubrivivax</taxon>
    </lineage>
</organism>
<dbReference type="PANTHER" id="PTHR43343:SF3">
    <property type="entry name" value="PROTEASE DO-LIKE 8, CHLOROPLASTIC"/>
    <property type="match status" value="1"/>
</dbReference>
<dbReference type="Proteomes" id="UP000288178">
    <property type="component" value="Unassembled WGS sequence"/>
</dbReference>
<evidence type="ECO:0000256" key="2">
    <source>
        <dbReference type="ARBA" id="ARBA00022670"/>
    </source>
</evidence>
<gene>
    <name evidence="5" type="ORF">ENE75_10205</name>
</gene>
<sequence>MQRRSLLLAAAALGMARQALADVPGVIAATRASVLPIGRFDPLASPRFGFRGTAFAVGDGRHLVTNQHVVGDAEDALAQWVVQQPLPDGASAWRRVEVVSRDREHDLVLLRLQDGDPLPPLVLADDAVLREGLAVLLMGFPIGGILGFQPVTHRGMVSSIAPIALPAANARQLRDQALATLRRGSFDIAQLDATAYPGNSGGPVLDAATGQVVAVVNMVLVRGSREAALSSPSGISYAIPGRWVRALVAQR</sequence>
<comment type="caution">
    <text evidence="5">The sequence shown here is derived from an EMBL/GenBank/DDBJ whole genome shotgun (WGS) entry which is preliminary data.</text>
</comment>
<comment type="similarity">
    <text evidence="1">Belongs to the peptidase S1C family.</text>
</comment>
<dbReference type="InterPro" id="IPR009003">
    <property type="entry name" value="Peptidase_S1_PA"/>
</dbReference>
<keyword evidence="6" id="KW-1185">Reference proteome</keyword>
<evidence type="ECO:0000256" key="4">
    <source>
        <dbReference type="SAM" id="SignalP"/>
    </source>
</evidence>
<dbReference type="AlphaFoldDB" id="A0A437JYN0"/>
<dbReference type="PANTHER" id="PTHR43343">
    <property type="entry name" value="PEPTIDASE S12"/>
    <property type="match status" value="1"/>
</dbReference>
<evidence type="ECO:0000313" key="5">
    <source>
        <dbReference type="EMBL" id="RVT52774.1"/>
    </source>
</evidence>
<keyword evidence="4" id="KW-0732">Signal</keyword>
<protein>
    <submittedName>
        <fullName evidence="5">Serine protease</fullName>
    </submittedName>
</protein>
<dbReference type="Gene3D" id="2.40.10.10">
    <property type="entry name" value="Trypsin-like serine proteases"/>
    <property type="match status" value="2"/>
</dbReference>
<dbReference type="EMBL" id="SACT01000002">
    <property type="protein sequence ID" value="RVT52774.1"/>
    <property type="molecule type" value="Genomic_DNA"/>
</dbReference>
<dbReference type="GO" id="GO:0006508">
    <property type="term" value="P:proteolysis"/>
    <property type="evidence" value="ECO:0007669"/>
    <property type="project" value="UniProtKB-KW"/>
</dbReference>
<dbReference type="InterPro" id="IPR043504">
    <property type="entry name" value="Peptidase_S1_PA_chymotrypsin"/>
</dbReference>
<evidence type="ECO:0000256" key="3">
    <source>
        <dbReference type="ARBA" id="ARBA00022801"/>
    </source>
</evidence>
<dbReference type="InterPro" id="IPR051201">
    <property type="entry name" value="Chloro_Bact_Ser_Proteases"/>
</dbReference>
<dbReference type="OrthoDB" id="212300at2"/>
<name>A0A437JYN0_9BURK</name>
<keyword evidence="2 5" id="KW-0645">Protease</keyword>
<accession>A0A437JYN0</accession>
<keyword evidence="3" id="KW-0378">Hydrolase</keyword>
<feature type="signal peptide" evidence="4">
    <location>
        <begin position="1"/>
        <end position="21"/>
    </location>
</feature>